<evidence type="ECO:0000256" key="2">
    <source>
        <dbReference type="SAM" id="MobiDB-lite"/>
    </source>
</evidence>
<dbReference type="STRING" id="1314773.A0A3N2PVC2"/>
<feature type="compositionally biased region" description="Gly residues" evidence="2">
    <location>
        <begin position="446"/>
        <end position="462"/>
    </location>
</feature>
<dbReference type="RefSeq" id="XP_028466234.1">
    <property type="nucleotide sequence ID" value="XM_028611856.1"/>
</dbReference>
<feature type="region of interest" description="Disordered" evidence="2">
    <location>
        <begin position="386"/>
        <end position="499"/>
    </location>
</feature>
<dbReference type="PROSITE" id="PS50011">
    <property type="entry name" value="PROTEIN_KINASE_DOM"/>
    <property type="match status" value="1"/>
</dbReference>
<feature type="coiled-coil region" evidence="1">
    <location>
        <begin position="1"/>
        <end position="45"/>
    </location>
</feature>
<dbReference type="EMBL" id="ML119055">
    <property type="protein sequence ID" value="ROT38428.1"/>
    <property type="molecule type" value="Genomic_DNA"/>
</dbReference>
<accession>A0A3N2PVC2</accession>
<dbReference type="SUPFAM" id="SSF56112">
    <property type="entry name" value="Protein kinase-like (PK-like)"/>
    <property type="match status" value="1"/>
</dbReference>
<evidence type="ECO:0000259" key="3">
    <source>
        <dbReference type="PROSITE" id="PS50011"/>
    </source>
</evidence>
<dbReference type="Proteomes" id="UP000272025">
    <property type="component" value="Unassembled WGS sequence"/>
</dbReference>
<organism evidence="4 5">
    <name type="scientific">Sodiomyces alkalinus (strain CBS 110278 / VKM F-3762 / F11)</name>
    <name type="common">Alkaliphilic filamentous fungus</name>
    <dbReference type="NCBI Taxonomy" id="1314773"/>
    <lineage>
        <taxon>Eukaryota</taxon>
        <taxon>Fungi</taxon>
        <taxon>Dikarya</taxon>
        <taxon>Ascomycota</taxon>
        <taxon>Pezizomycotina</taxon>
        <taxon>Sordariomycetes</taxon>
        <taxon>Hypocreomycetidae</taxon>
        <taxon>Glomerellales</taxon>
        <taxon>Plectosphaerellaceae</taxon>
        <taxon>Sodiomyces</taxon>
    </lineage>
</organism>
<feature type="domain" description="Protein kinase" evidence="3">
    <location>
        <begin position="556"/>
        <end position="767"/>
    </location>
</feature>
<gene>
    <name evidence="4" type="ORF">SODALDRAFT_333001</name>
</gene>
<proteinExistence type="predicted"/>
<dbReference type="OrthoDB" id="411394at2759"/>
<dbReference type="PANTHER" id="PTHR37171:SF1">
    <property type="entry name" value="SERINE_THREONINE-PROTEIN KINASE YRZF-RELATED"/>
    <property type="match status" value="1"/>
</dbReference>
<dbReference type="AlphaFoldDB" id="A0A3N2PVC2"/>
<feature type="compositionally biased region" description="Low complexity" evidence="2">
    <location>
        <begin position="463"/>
        <end position="486"/>
    </location>
</feature>
<dbReference type="InterPro" id="IPR052396">
    <property type="entry name" value="Meiotic_Drive_Suppr_Kinase"/>
</dbReference>
<sequence length="767" mass="85253">MSTTEELKRLLEQAKAQAEKAESRIQHAEARIQHAEARAQKAESLTRNTTIQEYLQACHEHVLSKIVLDTRGYVTSKVPTTDPTGKHCPDLLTPWKEFRDTQADIIEKLRLILPSDERLFENIASLKTIGERINKRHVRNEPSLVFIENNCVEDPVRIILDQLKRFQPGQHGLSVYDGVIFETTANNLRDETDGRDTTKRDEKLRTDQICVLRNTDGQSEIAYVIEYKAPHKLHTSHLDLGLRPMSIFDQVVNKPTVPTDAMPENDRMQHYAELLSTAAVTQTYHYMLEAGLEYGYLANGDSFVFLKIDWDNPKELFYHLAYPAYEVEANHDLVWSNAVCQVLAFTLLALQTTQHDNDERNAATTTSKKWRVDFEAMVDRIIRMEEEEEAKAHGPSTPTNKRHRRVPSSPDWKPGRGKKARTNPDADTCQGPGPVLRSHSRREGGGEGGSSGGGSSQGGAGGASTSSRPAPVSGSGGSSSTTTPKTGSGGRTRSEQQPRAYCTPSCLLSLVNGGPLDDKCPNVSFHKKGGTQGHHPVSHARWTELLRQQLSKTLVKGVVALNQQGGCGVLFQLTLLEYGYTFVAKGVTGRRVPDLQKEETVYRKLQPLQGRYIPVCLGSVNLRLLQQTLFYDIDVRLIYFLLLSYGGAKLAKPVDDPKAQARIVNTVTAAVREMHSLGVAHGDIRLPNVLQGPGEQVTIVDFDQALLFPTGRGAMSAISHNKRRRLMETDETPLSKSAEVWLYNVKTEDMSNAECLFTFDAAAGRRI</sequence>
<dbReference type="PANTHER" id="PTHR37171">
    <property type="entry name" value="SERINE/THREONINE-PROTEIN KINASE YRZF-RELATED"/>
    <property type="match status" value="1"/>
</dbReference>
<keyword evidence="5" id="KW-1185">Reference proteome</keyword>
<dbReference type="GO" id="GO:0004672">
    <property type="term" value="F:protein kinase activity"/>
    <property type="evidence" value="ECO:0007669"/>
    <property type="project" value="InterPro"/>
</dbReference>
<dbReference type="GO" id="GO:0005524">
    <property type="term" value="F:ATP binding"/>
    <property type="evidence" value="ECO:0007669"/>
    <property type="project" value="InterPro"/>
</dbReference>
<dbReference type="InterPro" id="IPR000719">
    <property type="entry name" value="Prot_kinase_dom"/>
</dbReference>
<keyword evidence="1" id="KW-0175">Coiled coil</keyword>
<dbReference type="InterPro" id="IPR011009">
    <property type="entry name" value="Kinase-like_dom_sf"/>
</dbReference>
<protein>
    <recommendedName>
        <fullName evidence="3">Protein kinase domain-containing protein</fullName>
    </recommendedName>
</protein>
<dbReference type="GeneID" id="39580334"/>
<name>A0A3N2PVC2_SODAK</name>
<dbReference type="Gene3D" id="1.10.510.10">
    <property type="entry name" value="Transferase(Phosphotransferase) domain 1"/>
    <property type="match status" value="1"/>
</dbReference>
<evidence type="ECO:0000313" key="4">
    <source>
        <dbReference type="EMBL" id="ROT38428.1"/>
    </source>
</evidence>
<evidence type="ECO:0000313" key="5">
    <source>
        <dbReference type="Proteomes" id="UP000272025"/>
    </source>
</evidence>
<evidence type="ECO:0000256" key="1">
    <source>
        <dbReference type="SAM" id="Coils"/>
    </source>
</evidence>
<reference evidence="4 5" key="1">
    <citation type="journal article" date="2018" name="Mol. Ecol.">
        <title>The obligate alkalophilic soda-lake fungus Sodiomyces alkalinus has shifted to a protein diet.</title>
        <authorList>
            <person name="Grum-Grzhimaylo A.A."/>
            <person name="Falkoski D.L."/>
            <person name="van den Heuvel J."/>
            <person name="Valero-Jimenez C.A."/>
            <person name="Min B."/>
            <person name="Choi I.G."/>
            <person name="Lipzen A."/>
            <person name="Daum C.G."/>
            <person name="Aanen D.K."/>
            <person name="Tsang A."/>
            <person name="Henrissat B."/>
            <person name="Bilanenko E.N."/>
            <person name="de Vries R.P."/>
            <person name="van Kan J.A.L."/>
            <person name="Grigoriev I.V."/>
            <person name="Debets A.J.M."/>
        </authorList>
    </citation>
    <scope>NUCLEOTIDE SEQUENCE [LARGE SCALE GENOMIC DNA]</scope>
    <source>
        <strain evidence="4 5">F11</strain>
    </source>
</reference>